<dbReference type="CDD" id="cd00333">
    <property type="entry name" value="MIP"/>
    <property type="match status" value="1"/>
</dbReference>
<evidence type="ECO:0000256" key="8">
    <source>
        <dbReference type="ARBA" id="ARBA00034651"/>
    </source>
</evidence>
<keyword evidence="5" id="KW-0677">Repeat</keyword>
<dbReference type="PANTHER" id="PTHR43829:SF9">
    <property type="entry name" value="AQUAPORIN-9"/>
    <property type="match status" value="1"/>
</dbReference>
<dbReference type="FunFam" id="1.20.1080.10:FF:000027">
    <property type="entry name" value="MIP aquaporin"/>
    <property type="match status" value="1"/>
</dbReference>
<dbReference type="GO" id="GO:0015254">
    <property type="term" value="F:glycerol channel activity"/>
    <property type="evidence" value="ECO:0007669"/>
    <property type="project" value="TreeGrafter"/>
</dbReference>
<dbReference type="NCBIfam" id="TIGR00861">
    <property type="entry name" value="MIP"/>
    <property type="match status" value="1"/>
</dbReference>
<reference evidence="12" key="1">
    <citation type="submission" date="2022-07" db="EMBL/GenBank/DDBJ databases">
        <title>The genome of Lyophyllum shimeji provides insight into the initial evolution of ectomycorrhizal fungal genome.</title>
        <authorList>
            <person name="Kobayashi Y."/>
            <person name="Shibata T."/>
            <person name="Hirakawa H."/>
            <person name="Shigenobu S."/>
            <person name="Nishiyama T."/>
            <person name="Yamada A."/>
            <person name="Hasebe M."/>
            <person name="Kawaguchi M."/>
        </authorList>
    </citation>
    <scope>NUCLEOTIDE SEQUENCE</scope>
    <source>
        <strain evidence="12">AT787</strain>
    </source>
</reference>
<evidence type="ECO:0000256" key="11">
    <source>
        <dbReference type="SAM" id="Phobius"/>
    </source>
</evidence>
<evidence type="ECO:0000256" key="10">
    <source>
        <dbReference type="SAM" id="MobiDB-lite"/>
    </source>
</evidence>
<comment type="caution">
    <text evidence="12">The sequence shown here is derived from an EMBL/GenBank/DDBJ whole genome shotgun (WGS) entry which is preliminary data.</text>
</comment>
<dbReference type="Proteomes" id="UP001063166">
    <property type="component" value="Unassembled WGS sequence"/>
</dbReference>
<protein>
    <submittedName>
        <fullName evidence="12">MIP aquaporin (TC 1.A.8) family protein</fullName>
    </submittedName>
</protein>
<feature type="transmembrane region" description="Helical" evidence="11">
    <location>
        <begin position="299"/>
        <end position="319"/>
    </location>
</feature>
<dbReference type="EMBL" id="BRPK01000020">
    <property type="protein sequence ID" value="GLB45121.1"/>
    <property type="molecule type" value="Genomic_DNA"/>
</dbReference>
<dbReference type="PRINTS" id="PR02019">
    <property type="entry name" value="AQUAPORIN7"/>
</dbReference>
<keyword evidence="4 9" id="KW-0812">Transmembrane</keyword>
<comment type="subcellular location">
    <subcellularLocation>
        <location evidence="1">Membrane</location>
        <topology evidence="1">Multi-pass membrane protein</topology>
    </subcellularLocation>
</comment>
<feature type="transmembrane region" description="Helical" evidence="11">
    <location>
        <begin position="247"/>
        <end position="271"/>
    </location>
</feature>
<name>A0A9P3Q1T7_LYOSH</name>
<feature type="transmembrane region" description="Helical" evidence="11">
    <location>
        <begin position="79"/>
        <end position="101"/>
    </location>
</feature>
<keyword evidence="13" id="KW-1185">Reference proteome</keyword>
<evidence type="ECO:0000256" key="6">
    <source>
        <dbReference type="ARBA" id="ARBA00022989"/>
    </source>
</evidence>
<dbReference type="GO" id="GO:0005886">
    <property type="term" value="C:plasma membrane"/>
    <property type="evidence" value="ECO:0007669"/>
    <property type="project" value="TreeGrafter"/>
</dbReference>
<dbReference type="InterPro" id="IPR000425">
    <property type="entry name" value="MIP"/>
</dbReference>
<dbReference type="PROSITE" id="PS00221">
    <property type="entry name" value="MIP"/>
    <property type="match status" value="1"/>
</dbReference>
<evidence type="ECO:0000256" key="7">
    <source>
        <dbReference type="ARBA" id="ARBA00023136"/>
    </source>
</evidence>
<dbReference type="Pfam" id="PF00230">
    <property type="entry name" value="MIP"/>
    <property type="match status" value="1"/>
</dbReference>
<evidence type="ECO:0000256" key="5">
    <source>
        <dbReference type="ARBA" id="ARBA00022737"/>
    </source>
</evidence>
<evidence type="ECO:0000256" key="3">
    <source>
        <dbReference type="ARBA" id="ARBA00022448"/>
    </source>
</evidence>
<evidence type="ECO:0000313" key="13">
    <source>
        <dbReference type="Proteomes" id="UP001063166"/>
    </source>
</evidence>
<feature type="transmembrane region" description="Helical" evidence="11">
    <location>
        <begin position="211"/>
        <end position="235"/>
    </location>
</feature>
<dbReference type="PANTHER" id="PTHR43829">
    <property type="entry name" value="AQUAPORIN OR AQUAGLYCEROPORIN RELATED"/>
    <property type="match status" value="1"/>
</dbReference>
<evidence type="ECO:0000256" key="1">
    <source>
        <dbReference type="ARBA" id="ARBA00004141"/>
    </source>
</evidence>
<keyword evidence="3 9" id="KW-0813">Transport</keyword>
<evidence type="ECO:0000256" key="4">
    <source>
        <dbReference type="ARBA" id="ARBA00022692"/>
    </source>
</evidence>
<comment type="catalytic activity">
    <reaction evidence="8">
        <text>H2O(in) = H2O(out)</text>
        <dbReference type="Rhea" id="RHEA:29667"/>
        <dbReference type="ChEBI" id="CHEBI:15377"/>
    </reaction>
</comment>
<dbReference type="InterPro" id="IPR050363">
    <property type="entry name" value="MIP/Aquaporin"/>
</dbReference>
<dbReference type="OrthoDB" id="3222at2759"/>
<feature type="transmembrane region" description="Helical" evidence="11">
    <location>
        <begin position="162"/>
        <end position="182"/>
    </location>
</feature>
<evidence type="ECO:0000313" key="12">
    <source>
        <dbReference type="EMBL" id="GLB45121.1"/>
    </source>
</evidence>
<feature type="transmembrane region" description="Helical" evidence="11">
    <location>
        <begin position="121"/>
        <end position="141"/>
    </location>
</feature>
<gene>
    <name evidence="12" type="ORF">LshimejAT787_2000260</name>
</gene>
<dbReference type="Gene3D" id="1.20.1080.10">
    <property type="entry name" value="Glycerol uptake facilitator protein"/>
    <property type="match status" value="1"/>
</dbReference>
<dbReference type="InterPro" id="IPR022357">
    <property type="entry name" value="MIP_CS"/>
</dbReference>
<dbReference type="GO" id="GO:0015250">
    <property type="term" value="F:water channel activity"/>
    <property type="evidence" value="ECO:0007669"/>
    <property type="project" value="TreeGrafter"/>
</dbReference>
<comment type="similarity">
    <text evidence="2 9">Belongs to the MIP/aquaporin (TC 1.A.8) family.</text>
</comment>
<sequence>MKDPALGRKHLPGTLSPGHGISRPEKLVYKRTSHDKLHPEPTSDAEVLAAAPVLTTQDVASPAAPNGWCKYTQMLQEPVAEFAGTMVLVVFGTGGVCQVVLSSDPGVVAAPKGEWLSLGLGWAIGIAMGVWVSAGISGGHINPAVTLAMATWRGFPWKKVPGYIFAQLMGGLVGAAIVYGNYFHAIDIFEGGRGIRTLKTAGLFATYAADYMTAVSCFFSEFLATAMLIIAILAATDRKNSPPPNGLLPVALFLVVLGIALSLGMETGFAINPARDLGPRLLTSMVGYGKAVYTFRNQYWIWCPILGPVLGAQVGALFYDAFLYNGEDSPFNRLSAVADKRPLSQVSAV</sequence>
<evidence type="ECO:0000256" key="2">
    <source>
        <dbReference type="ARBA" id="ARBA00006175"/>
    </source>
</evidence>
<organism evidence="12 13">
    <name type="scientific">Lyophyllum shimeji</name>
    <name type="common">Hon-shimeji</name>
    <name type="synonym">Tricholoma shimeji</name>
    <dbReference type="NCBI Taxonomy" id="47721"/>
    <lineage>
        <taxon>Eukaryota</taxon>
        <taxon>Fungi</taxon>
        <taxon>Dikarya</taxon>
        <taxon>Basidiomycota</taxon>
        <taxon>Agaricomycotina</taxon>
        <taxon>Agaricomycetes</taxon>
        <taxon>Agaricomycetidae</taxon>
        <taxon>Agaricales</taxon>
        <taxon>Tricholomatineae</taxon>
        <taxon>Lyophyllaceae</taxon>
        <taxon>Lyophyllum</taxon>
    </lineage>
</organism>
<evidence type="ECO:0000256" key="9">
    <source>
        <dbReference type="RuleBase" id="RU000477"/>
    </source>
</evidence>
<dbReference type="SUPFAM" id="SSF81338">
    <property type="entry name" value="Aquaporin-like"/>
    <property type="match status" value="1"/>
</dbReference>
<dbReference type="PRINTS" id="PR00783">
    <property type="entry name" value="MINTRINSICP"/>
</dbReference>
<proteinExistence type="inferred from homology"/>
<dbReference type="InterPro" id="IPR023271">
    <property type="entry name" value="Aquaporin-like"/>
</dbReference>
<dbReference type="AlphaFoldDB" id="A0A9P3Q1T7"/>
<keyword evidence="6 11" id="KW-1133">Transmembrane helix</keyword>
<accession>A0A9P3Q1T7</accession>
<feature type="region of interest" description="Disordered" evidence="10">
    <location>
        <begin position="1"/>
        <end position="23"/>
    </location>
</feature>
<keyword evidence="7 11" id="KW-0472">Membrane</keyword>